<accession>A0A067NYX6</accession>
<reference evidence="2" key="1">
    <citation type="journal article" date="2014" name="Proc. Natl. Acad. Sci. U.S.A.">
        <title>Extensive sampling of basidiomycete genomes demonstrates inadequacy of the white-rot/brown-rot paradigm for wood decay fungi.</title>
        <authorList>
            <person name="Riley R."/>
            <person name="Salamov A.A."/>
            <person name="Brown D.W."/>
            <person name="Nagy L.G."/>
            <person name="Floudas D."/>
            <person name="Held B.W."/>
            <person name="Levasseur A."/>
            <person name="Lombard V."/>
            <person name="Morin E."/>
            <person name="Otillar R."/>
            <person name="Lindquist E.A."/>
            <person name="Sun H."/>
            <person name="LaButti K.M."/>
            <person name="Schmutz J."/>
            <person name="Jabbour D."/>
            <person name="Luo H."/>
            <person name="Baker S.E."/>
            <person name="Pisabarro A.G."/>
            <person name="Walton J.D."/>
            <person name="Blanchette R.A."/>
            <person name="Henrissat B."/>
            <person name="Martin F."/>
            <person name="Cullen D."/>
            <person name="Hibbett D.S."/>
            <person name="Grigoriev I.V."/>
        </authorList>
    </citation>
    <scope>NUCLEOTIDE SEQUENCE [LARGE SCALE GENOMIC DNA]</scope>
    <source>
        <strain evidence="2">PC15</strain>
    </source>
</reference>
<dbReference type="EMBL" id="KL198004">
    <property type="protein sequence ID" value="KDQ33129.1"/>
    <property type="molecule type" value="Genomic_DNA"/>
</dbReference>
<dbReference type="HOGENOM" id="CLU_2543513_0_0_1"/>
<proteinExistence type="predicted"/>
<dbReference type="VEuPathDB" id="FungiDB:PLEOSDRAFT_1087681"/>
<organism evidence="1 2">
    <name type="scientific">Pleurotus ostreatus (strain PC15)</name>
    <name type="common">Oyster mushroom</name>
    <dbReference type="NCBI Taxonomy" id="1137138"/>
    <lineage>
        <taxon>Eukaryota</taxon>
        <taxon>Fungi</taxon>
        <taxon>Dikarya</taxon>
        <taxon>Basidiomycota</taxon>
        <taxon>Agaricomycotina</taxon>
        <taxon>Agaricomycetes</taxon>
        <taxon>Agaricomycetidae</taxon>
        <taxon>Agaricales</taxon>
        <taxon>Pleurotineae</taxon>
        <taxon>Pleurotaceae</taxon>
        <taxon>Pleurotus</taxon>
    </lineage>
</organism>
<gene>
    <name evidence="1" type="ORF">PLEOSDRAFT_1087681</name>
</gene>
<dbReference type="Proteomes" id="UP000027073">
    <property type="component" value="Unassembled WGS sequence"/>
</dbReference>
<sequence length="83" mass="9053">MLDKLFIYQYESPNVRCIVFAKSTPGPELLALSPIRASSASISNSRTRQAGATSGYYTNRSIVFGSVGTIAGPGIWRRHSGWM</sequence>
<dbReference type="InParanoid" id="A0A067NYX6"/>
<evidence type="ECO:0000313" key="1">
    <source>
        <dbReference type="EMBL" id="KDQ33129.1"/>
    </source>
</evidence>
<name>A0A067NYX6_PLEO1</name>
<protein>
    <submittedName>
        <fullName evidence="1">Uncharacterized protein</fullName>
    </submittedName>
</protein>
<dbReference type="AlphaFoldDB" id="A0A067NYX6"/>
<evidence type="ECO:0000313" key="2">
    <source>
        <dbReference type="Proteomes" id="UP000027073"/>
    </source>
</evidence>